<dbReference type="InterPro" id="IPR043128">
    <property type="entry name" value="Rev_trsase/Diguanyl_cyclase"/>
</dbReference>
<dbReference type="CDD" id="cd00303">
    <property type="entry name" value="retropepsin_like"/>
    <property type="match status" value="1"/>
</dbReference>
<dbReference type="Proteomes" id="UP000694568">
    <property type="component" value="Unplaced"/>
</dbReference>
<dbReference type="InterPro" id="IPR043502">
    <property type="entry name" value="DNA/RNA_pol_sf"/>
</dbReference>
<dbReference type="SUPFAM" id="SSF56672">
    <property type="entry name" value="DNA/RNA polymerases"/>
    <property type="match status" value="1"/>
</dbReference>
<accession>A0A8D0ARL9</accession>
<evidence type="ECO:0000256" key="1">
    <source>
        <dbReference type="PROSITE-ProRule" id="PRU00047"/>
    </source>
</evidence>
<dbReference type="InterPro" id="IPR036875">
    <property type="entry name" value="Znf_CCHC_sf"/>
</dbReference>
<dbReference type="SUPFAM" id="SSF57756">
    <property type="entry name" value="Retrovirus zinc finger-like domains"/>
    <property type="match status" value="1"/>
</dbReference>
<evidence type="ECO:0000256" key="2">
    <source>
        <dbReference type="SAM" id="MobiDB-lite"/>
    </source>
</evidence>
<feature type="domain" description="CCHC-type" evidence="3">
    <location>
        <begin position="308"/>
        <end position="323"/>
    </location>
</feature>
<keyword evidence="1" id="KW-0863">Zinc-finger</keyword>
<feature type="compositionally biased region" description="Basic and acidic residues" evidence="2">
    <location>
        <begin position="84"/>
        <end position="94"/>
    </location>
</feature>
<name>A0A8D0ARL9_SANLU</name>
<dbReference type="Gene3D" id="4.10.60.10">
    <property type="entry name" value="Zinc finger, CCHC-type"/>
    <property type="match status" value="1"/>
</dbReference>
<keyword evidence="5" id="KW-1185">Reference proteome</keyword>
<feature type="region of interest" description="Disordered" evidence="2">
    <location>
        <begin position="242"/>
        <end position="304"/>
    </location>
</feature>
<dbReference type="InterPro" id="IPR005162">
    <property type="entry name" value="Retrotrans_gag_dom"/>
</dbReference>
<dbReference type="Pfam" id="PF03732">
    <property type="entry name" value="Retrotrans_gag"/>
    <property type="match status" value="1"/>
</dbReference>
<feature type="compositionally biased region" description="Pro residues" evidence="2">
    <location>
        <begin position="65"/>
        <end position="75"/>
    </location>
</feature>
<dbReference type="SUPFAM" id="SSF50630">
    <property type="entry name" value="Acid proteases"/>
    <property type="match status" value="1"/>
</dbReference>
<dbReference type="Gene3D" id="3.10.10.10">
    <property type="entry name" value="HIV Type 1 Reverse Transcriptase, subunit A, domain 1"/>
    <property type="match status" value="1"/>
</dbReference>
<dbReference type="Gene3D" id="3.30.70.270">
    <property type="match status" value="1"/>
</dbReference>
<dbReference type="GO" id="GO:0008270">
    <property type="term" value="F:zinc ion binding"/>
    <property type="evidence" value="ECO:0007669"/>
    <property type="project" value="UniProtKB-KW"/>
</dbReference>
<keyword evidence="1" id="KW-0862">Zinc</keyword>
<dbReference type="Pfam" id="PF13975">
    <property type="entry name" value="gag-asp_proteas"/>
    <property type="match status" value="1"/>
</dbReference>
<feature type="compositionally biased region" description="Basic and acidic residues" evidence="2">
    <location>
        <begin position="262"/>
        <end position="277"/>
    </location>
</feature>
<dbReference type="PANTHER" id="PTHR15503">
    <property type="entry name" value="LDOC1 RELATED"/>
    <property type="match status" value="1"/>
</dbReference>
<dbReference type="InterPro" id="IPR021109">
    <property type="entry name" value="Peptidase_aspartic_dom_sf"/>
</dbReference>
<evidence type="ECO:0000259" key="3">
    <source>
        <dbReference type="PROSITE" id="PS50158"/>
    </source>
</evidence>
<evidence type="ECO:0000313" key="4">
    <source>
        <dbReference type="Ensembl" id="ENSSLUP00000058071.1"/>
    </source>
</evidence>
<feature type="region of interest" description="Disordered" evidence="2">
    <location>
        <begin position="61"/>
        <end position="94"/>
    </location>
</feature>
<dbReference type="Ensembl" id="ENSSLUT00000059748.1">
    <property type="protein sequence ID" value="ENSSLUP00000058071.1"/>
    <property type="gene ID" value="ENSSLUG00000024963.1"/>
</dbReference>
<evidence type="ECO:0000313" key="5">
    <source>
        <dbReference type="Proteomes" id="UP000694568"/>
    </source>
</evidence>
<proteinExistence type="predicted"/>
<organism evidence="4 5">
    <name type="scientific">Sander lucioperca</name>
    <name type="common">Pike-perch</name>
    <name type="synonym">Perca lucioperca</name>
    <dbReference type="NCBI Taxonomy" id="283035"/>
    <lineage>
        <taxon>Eukaryota</taxon>
        <taxon>Metazoa</taxon>
        <taxon>Chordata</taxon>
        <taxon>Craniata</taxon>
        <taxon>Vertebrata</taxon>
        <taxon>Euteleostomi</taxon>
        <taxon>Actinopterygii</taxon>
        <taxon>Neopterygii</taxon>
        <taxon>Teleostei</taxon>
        <taxon>Neoteleostei</taxon>
        <taxon>Acanthomorphata</taxon>
        <taxon>Eupercaria</taxon>
        <taxon>Perciformes</taxon>
        <taxon>Percoidei</taxon>
        <taxon>Percidae</taxon>
        <taxon>Luciopercinae</taxon>
        <taxon>Sander</taxon>
    </lineage>
</organism>
<dbReference type="InterPro" id="IPR032567">
    <property type="entry name" value="RTL1-rel"/>
</dbReference>
<sequence>MDITTFFIRNRNTSNHSNRPHRPERFRSRNMLGQHSTALQEIPSSVRNLSASLTRIQDQLSLPAENPPPVSPPSPATSGAVSFREPKVPTPDKYDGDLGRCRSFVMQCGLVFDLQPNSYATDKARIAFVIELLRRRALDWASALWERQDICMASYQEFTAEMRKLFDHPVRGRDAANRLFSLQQGARSVADFVIEFRTLAVESEWNEKSLQTAFYQGLSDPVTWTVIALSIRVINRIRERRREKRWGSSNQSRSLLPSKAGNRPEKANHSSPHEIKGEFLASDPEPMQVGRHGLTTEERQRRRETNSCLYCGDSGHYISTCPQRLLASQFQSPDNPVRPRFPATLMNNNQILEINVLIDSGADDSFMDADLVEQLGLSKEQLPEAIEATTLNGRLLARITMRTEPVKMLLSGNHSEFISFFILPSPRAPLVLGYPWLKEHNPTIDWVTGKVNSWSIECHANCLKTAYSHSVPSLASDSASPDLSLVPETYHDLGEVFSKQRALSLPPHRPYDCAINLIPGAAYPKGRLYSISRPEREAMETYIKESLAAGLIRPSSSPLGAGFFFVSKKDGSLRPCIDYRGLNDITVKNKYPLPLMNSAFDSLQGATSMVNDSWQPFGRSPVPVMVHPVGYLYLNLSGLQFSSGPTPTRWLVTLAWLGQWHYYADDFGGLLWVKIPGVLLLPVQFVRRTRAPIGPALDFFILYLFPGDHGRIWLWTLSLGCPHLMGTRSF</sequence>
<keyword evidence="1" id="KW-0479">Metal-binding</keyword>
<protein>
    <recommendedName>
        <fullName evidence="3">CCHC-type domain-containing protein</fullName>
    </recommendedName>
</protein>
<dbReference type="InterPro" id="IPR001878">
    <property type="entry name" value="Znf_CCHC"/>
</dbReference>
<reference evidence="4" key="1">
    <citation type="submission" date="2025-08" db="UniProtKB">
        <authorList>
            <consortium name="Ensembl"/>
        </authorList>
    </citation>
    <scope>IDENTIFICATION</scope>
</reference>
<dbReference type="Gene3D" id="2.40.70.10">
    <property type="entry name" value="Acid Proteases"/>
    <property type="match status" value="1"/>
</dbReference>
<dbReference type="GeneTree" id="ENSGT00950000183173"/>
<dbReference type="PANTHER" id="PTHR15503:SF36">
    <property type="entry name" value="RETROTRANSPOSON GAG-LIKE PROTEIN 5"/>
    <property type="match status" value="1"/>
</dbReference>
<dbReference type="AlphaFoldDB" id="A0A8D0ARL9"/>
<reference evidence="4" key="2">
    <citation type="submission" date="2025-09" db="UniProtKB">
        <authorList>
            <consortium name="Ensembl"/>
        </authorList>
    </citation>
    <scope>IDENTIFICATION</scope>
</reference>
<feature type="compositionally biased region" description="Basic and acidic residues" evidence="2">
    <location>
        <begin position="294"/>
        <end position="304"/>
    </location>
</feature>
<dbReference type="GO" id="GO:0003676">
    <property type="term" value="F:nucleic acid binding"/>
    <property type="evidence" value="ECO:0007669"/>
    <property type="project" value="InterPro"/>
</dbReference>
<dbReference type="PROSITE" id="PS50158">
    <property type="entry name" value="ZF_CCHC"/>
    <property type="match status" value="1"/>
</dbReference>